<keyword evidence="3" id="KW-1185">Reference proteome</keyword>
<feature type="compositionally biased region" description="Basic and acidic residues" evidence="1">
    <location>
        <begin position="8"/>
        <end position="20"/>
    </location>
</feature>
<feature type="region of interest" description="Disordered" evidence="1">
    <location>
        <begin position="1"/>
        <end position="47"/>
    </location>
</feature>
<reference evidence="3" key="1">
    <citation type="journal article" date="2010" name="Science">
        <title>Signatures of adaptation to obligate biotrophy in the Hyaloperonospora arabidopsidis genome.</title>
        <authorList>
            <person name="Baxter L."/>
            <person name="Tripathy S."/>
            <person name="Ishaque N."/>
            <person name="Boot N."/>
            <person name="Cabral A."/>
            <person name="Kemen E."/>
            <person name="Thines M."/>
            <person name="Ah-Fong A."/>
            <person name="Anderson R."/>
            <person name="Badejoko W."/>
            <person name="Bittner-Eddy P."/>
            <person name="Boore J.L."/>
            <person name="Chibucos M.C."/>
            <person name="Coates M."/>
            <person name="Dehal P."/>
            <person name="Delehaunty K."/>
            <person name="Dong S."/>
            <person name="Downton P."/>
            <person name="Dumas B."/>
            <person name="Fabro G."/>
            <person name="Fronick C."/>
            <person name="Fuerstenberg S.I."/>
            <person name="Fulton L."/>
            <person name="Gaulin E."/>
            <person name="Govers F."/>
            <person name="Hughes L."/>
            <person name="Humphray S."/>
            <person name="Jiang R.H."/>
            <person name="Judelson H."/>
            <person name="Kamoun S."/>
            <person name="Kyung K."/>
            <person name="Meijer H."/>
            <person name="Minx P."/>
            <person name="Morris P."/>
            <person name="Nelson J."/>
            <person name="Phuntumart V."/>
            <person name="Qutob D."/>
            <person name="Rehmany A."/>
            <person name="Rougon-Cardoso A."/>
            <person name="Ryden P."/>
            <person name="Torto-Alalibo T."/>
            <person name="Studholme D."/>
            <person name="Wang Y."/>
            <person name="Win J."/>
            <person name="Wood J."/>
            <person name="Clifton S.W."/>
            <person name="Rogers J."/>
            <person name="Van den Ackerveken G."/>
            <person name="Jones J.D."/>
            <person name="McDowell J.M."/>
            <person name="Beynon J."/>
            <person name="Tyler B.M."/>
        </authorList>
    </citation>
    <scope>NUCLEOTIDE SEQUENCE [LARGE SCALE GENOMIC DNA]</scope>
    <source>
        <strain evidence="3">Emoy2</strain>
    </source>
</reference>
<dbReference type="Proteomes" id="UP000011713">
    <property type="component" value="Unassembled WGS sequence"/>
</dbReference>
<dbReference type="SUPFAM" id="SSF48371">
    <property type="entry name" value="ARM repeat"/>
    <property type="match status" value="1"/>
</dbReference>
<proteinExistence type="predicted"/>
<dbReference type="GO" id="GO:0000184">
    <property type="term" value="P:nuclear-transcribed mRNA catabolic process, nonsense-mediated decay"/>
    <property type="evidence" value="ECO:0007669"/>
    <property type="project" value="TreeGrafter"/>
</dbReference>
<evidence type="ECO:0000313" key="2">
    <source>
        <dbReference type="EnsemblProtists" id="HpaP806192"/>
    </source>
</evidence>
<dbReference type="EnsemblProtists" id="HpaT806192">
    <property type="protein sequence ID" value="HpaP806192"/>
    <property type="gene ID" value="HpaG806192"/>
</dbReference>
<dbReference type="PANTHER" id="PTHR12412:SF2">
    <property type="entry name" value="NUCLEAR CAP-BINDING PROTEIN SUBUNIT 1"/>
    <property type="match status" value="1"/>
</dbReference>
<name>M4BIG6_HYAAE</name>
<dbReference type="GO" id="GO:0005634">
    <property type="term" value="C:nucleus"/>
    <property type="evidence" value="ECO:0007669"/>
    <property type="project" value="TreeGrafter"/>
</dbReference>
<reference evidence="2" key="2">
    <citation type="submission" date="2015-06" db="UniProtKB">
        <authorList>
            <consortium name="EnsemblProtists"/>
        </authorList>
    </citation>
    <scope>IDENTIFICATION</scope>
    <source>
        <strain evidence="2">Emoy2</strain>
    </source>
</reference>
<dbReference type="Gene3D" id="1.25.40.180">
    <property type="match status" value="1"/>
</dbReference>
<dbReference type="InterPro" id="IPR016024">
    <property type="entry name" value="ARM-type_fold"/>
</dbReference>
<accession>M4BIG6</accession>
<evidence type="ECO:0000256" key="1">
    <source>
        <dbReference type="SAM" id="MobiDB-lite"/>
    </source>
</evidence>
<dbReference type="InParanoid" id="M4BIG6"/>
<dbReference type="STRING" id="559515.M4BIG6"/>
<dbReference type="EMBL" id="JH598294">
    <property type="status" value="NOT_ANNOTATED_CDS"/>
    <property type="molecule type" value="Genomic_DNA"/>
</dbReference>
<protein>
    <recommendedName>
        <fullName evidence="4">MIF4G domain-containing protein</fullName>
    </recommendedName>
</protein>
<dbReference type="PANTHER" id="PTHR12412">
    <property type="entry name" value="CAP BINDING PROTEIN"/>
    <property type="match status" value="1"/>
</dbReference>
<sequence length="398" mass="44312">MYGSSRKRSFDNDNDRDSRHNSHKRSRVDDRARHVPRRTDRVQESDGARAWRLAKKAIVELGDDDSSPSSRDVSTQLLHTRDLLLQEVEADAQGVKLGHLVTLVLRAAARLAHKTALYATLVALLNVRQPGFGQAIVASATRALELDLAFFCRATREHITEAVDMDGFRRNKDRTAVAIRVRLLVRFLAALSAVKVCAVDNVLELLDAIQRPCTALEDGDREEEEDEEATCGLMTSSVRAREDVAAWKDFFALVVLDALMHGGYALVRASVRAGQTLWSRCKEYVLYRGRESNPRTLSAGSSSWRTRRLQMDLLWGPEDDDELPALCASSDVLSLVYEALSAVQSAEGEDKAVVEHFSGVKYSLDDFALKLENAEVHSFTVSLAIDLVKVRNRLVVHG</sequence>
<feature type="compositionally biased region" description="Basic and acidic residues" evidence="1">
    <location>
        <begin position="27"/>
        <end position="47"/>
    </location>
</feature>
<dbReference type="GO" id="GO:0000339">
    <property type="term" value="F:RNA cap binding"/>
    <property type="evidence" value="ECO:0007669"/>
    <property type="project" value="InterPro"/>
</dbReference>
<dbReference type="GO" id="GO:0006406">
    <property type="term" value="P:mRNA export from nucleus"/>
    <property type="evidence" value="ECO:0007669"/>
    <property type="project" value="InterPro"/>
</dbReference>
<dbReference type="eggNOG" id="KOG1104">
    <property type="taxonomic scope" value="Eukaryota"/>
</dbReference>
<dbReference type="HOGENOM" id="CLU_693475_0_0_1"/>
<dbReference type="InterPro" id="IPR027159">
    <property type="entry name" value="CBP80"/>
</dbReference>
<dbReference type="GO" id="GO:0005846">
    <property type="term" value="C:nuclear cap binding complex"/>
    <property type="evidence" value="ECO:0007669"/>
    <property type="project" value="InterPro"/>
</dbReference>
<dbReference type="AlphaFoldDB" id="M4BIG6"/>
<organism evidence="2 3">
    <name type="scientific">Hyaloperonospora arabidopsidis (strain Emoy2)</name>
    <name type="common">Downy mildew agent</name>
    <name type="synonym">Peronospora arabidopsidis</name>
    <dbReference type="NCBI Taxonomy" id="559515"/>
    <lineage>
        <taxon>Eukaryota</taxon>
        <taxon>Sar</taxon>
        <taxon>Stramenopiles</taxon>
        <taxon>Oomycota</taxon>
        <taxon>Peronosporomycetes</taxon>
        <taxon>Peronosporales</taxon>
        <taxon>Peronosporaceae</taxon>
        <taxon>Hyaloperonospora</taxon>
    </lineage>
</organism>
<dbReference type="VEuPathDB" id="FungiDB:HpaG806192"/>
<dbReference type="GO" id="GO:0003729">
    <property type="term" value="F:mRNA binding"/>
    <property type="evidence" value="ECO:0007669"/>
    <property type="project" value="TreeGrafter"/>
</dbReference>
<evidence type="ECO:0008006" key="4">
    <source>
        <dbReference type="Google" id="ProtNLM"/>
    </source>
</evidence>
<evidence type="ECO:0000313" key="3">
    <source>
        <dbReference type="Proteomes" id="UP000011713"/>
    </source>
</evidence>